<feature type="region of interest" description="Disordered" evidence="1">
    <location>
        <begin position="36"/>
        <end position="93"/>
    </location>
</feature>
<organism evidence="2">
    <name type="scientific">Leishmania guyanensis</name>
    <dbReference type="NCBI Taxonomy" id="5670"/>
    <lineage>
        <taxon>Eukaryota</taxon>
        <taxon>Discoba</taxon>
        <taxon>Euglenozoa</taxon>
        <taxon>Kinetoplastea</taxon>
        <taxon>Metakinetoplastina</taxon>
        <taxon>Trypanosomatida</taxon>
        <taxon>Trypanosomatidae</taxon>
        <taxon>Leishmaniinae</taxon>
        <taxon>Leishmania</taxon>
        <taxon>Leishmania guyanensis species complex</taxon>
    </lineage>
</organism>
<name>A0A1E1IQV5_LEIGU</name>
<gene>
    <name evidence="2" type="primary">LgM4147LRVhigh.11.00380.00080</name>
    <name evidence="2" type="ORF">BN36_1111450</name>
</gene>
<dbReference type="EMBL" id="CALQ01000319">
    <property type="protein sequence ID" value="CCM13632.1"/>
    <property type="molecule type" value="Genomic_DNA"/>
</dbReference>
<protein>
    <submittedName>
        <fullName evidence="2">Uncharacterized protein</fullName>
    </submittedName>
</protein>
<evidence type="ECO:0000313" key="2">
    <source>
        <dbReference type="EMBL" id="CCM13632.1"/>
    </source>
</evidence>
<dbReference type="PROSITE" id="PS51257">
    <property type="entry name" value="PROKAR_LIPOPROTEIN"/>
    <property type="match status" value="1"/>
</dbReference>
<reference evidence="2" key="1">
    <citation type="submission" date="2012-08" db="EMBL/GenBank/DDBJ databases">
        <title>Comparative genomics of metastatic and non-metastatic Leishmania guyanensis provides insights into polygenic factors involved in Leishmania RNA virus infection.</title>
        <authorList>
            <person name="Smith D."/>
            <person name="Hertz-Fowler C."/>
            <person name="Martin R."/>
            <person name="Dickens N."/>
            <person name="Fasel N."/>
            <person name="Falquet L."/>
            <person name="Beverley S."/>
            <person name="Zangger H."/>
            <person name="Calderon-Copete S."/>
            <person name="Mottram J."/>
            <person name="Xenarios I."/>
        </authorList>
    </citation>
    <scope>NUCLEOTIDE SEQUENCE</scope>
    <source>
        <strain evidence="2">MHOM/BR/75/M4147/SSU:IR2SAT-LUC</strain>
    </source>
</reference>
<dbReference type="AlphaFoldDB" id="A0A1E1IQV5"/>
<evidence type="ECO:0000256" key="1">
    <source>
        <dbReference type="SAM" id="MobiDB-lite"/>
    </source>
</evidence>
<proteinExistence type="predicted"/>
<accession>A0A1E1IQV5</accession>
<feature type="compositionally biased region" description="Basic and acidic residues" evidence="1">
    <location>
        <begin position="62"/>
        <end position="83"/>
    </location>
</feature>
<sequence length="198" mass="22682">MPHRLQRRRNTSPTQGVAYACLCVCVCVHARPLRQERGEDARRSAPITNSLDGARAHTQVAPKDETGGAETEGRRRESEISHAERHRRQQQSPFSIPFSHIHCSLSRLTPRQLIRPPLFLNVGDVYHLYRLTSALKLGIHMNRGGEKKKHKLRSETPGTLRRCSLVRKKKEMRDKERSEWGNDRRVPMCATAAQHISE</sequence>